<organism evidence="3 4">
    <name type="scientific">Achromobacter aloeverae</name>
    <dbReference type="NCBI Taxonomy" id="1750518"/>
    <lineage>
        <taxon>Bacteria</taxon>
        <taxon>Pseudomonadati</taxon>
        <taxon>Pseudomonadota</taxon>
        <taxon>Betaproteobacteria</taxon>
        <taxon>Burkholderiales</taxon>
        <taxon>Alcaligenaceae</taxon>
        <taxon>Achromobacter</taxon>
    </lineage>
</organism>
<dbReference type="AlphaFoldDB" id="A0A4Q1HEM1"/>
<feature type="chain" id="PRO_5020197439" evidence="2">
    <location>
        <begin position="23"/>
        <end position="322"/>
    </location>
</feature>
<dbReference type="PANTHER" id="PTHR42928:SF5">
    <property type="entry name" value="BLR1237 PROTEIN"/>
    <property type="match status" value="1"/>
</dbReference>
<evidence type="ECO:0000313" key="4">
    <source>
        <dbReference type="Proteomes" id="UP000290849"/>
    </source>
</evidence>
<dbReference type="Pfam" id="PF03401">
    <property type="entry name" value="TctC"/>
    <property type="match status" value="1"/>
</dbReference>
<dbReference type="Gene3D" id="3.40.190.150">
    <property type="entry name" value="Bordetella uptake gene, domain 1"/>
    <property type="match status" value="1"/>
</dbReference>
<dbReference type="Gene3D" id="3.40.190.10">
    <property type="entry name" value="Periplasmic binding protein-like II"/>
    <property type="match status" value="1"/>
</dbReference>
<dbReference type="SUPFAM" id="SSF53850">
    <property type="entry name" value="Periplasmic binding protein-like II"/>
    <property type="match status" value="1"/>
</dbReference>
<dbReference type="PANTHER" id="PTHR42928">
    <property type="entry name" value="TRICARBOXYLATE-BINDING PROTEIN"/>
    <property type="match status" value="1"/>
</dbReference>
<dbReference type="EMBL" id="PYAL01000008">
    <property type="protein sequence ID" value="RXN84723.1"/>
    <property type="molecule type" value="Genomic_DNA"/>
</dbReference>
<proteinExistence type="inferred from homology"/>
<dbReference type="InterPro" id="IPR042100">
    <property type="entry name" value="Bug_dom1"/>
</dbReference>
<keyword evidence="2" id="KW-0732">Signal</keyword>
<dbReference type="CDD" id="cd13578">
    <property type="entry name" value="PBP2_Bug27"/>
    <property type="match status" value="1"/>
</dbReference>
<evidence type="ECO:0000256" key="1">
    <source>
        <dbReference type="ARBA" id="ARBA00006987"/>
    </source>
</evidence>
<gene>
    <name evidence="3" type="ORF">C7R54_24460</name>
</gene>
<accession>A0A4Q1HEM1</accession>
<dbReference type="Proteomes" id="UP000290849">
    <property type="component" value="Unassembled WGS sequence"/>
</dbReference>
<feature type="signal peptide" evidence="2">
    <location>
        <begin position="1"/>
        <end position="22"/>
    </location>
</feature>
<dbReference type="OrthoDB" id="5171643at2"/>
<dbReference type="PIRSF" id="PIRSF017082">
    <property type="entry name" value="YflP"/>
    <property type="match status" value="1"/>
</dbReference>
<dbReference type="InterPro" id="IPR005064">
    <property type="entry name" value="BUG"/>
</dbReference>
<keyword evidence="4" id="KW-1185">Reference proteome</keyword>
<comment type="similarity">
    <text evidence="1">Belongs to the UPF0065 (bug) family.</text>
</comment>
<protein>
    <submittedName>
        <fullName evidence="3">ABC transporter substrate-binding protein</fullName>
    </submittedName>
</protein>
<comment type="caution">
    <text evidence="3">The sequence shown here is derived from an EMBL/GenBank/DDBJ whole genome shotgun (WGS) entry which is preliminary data.</text>
</comment>
<reference evidence="3 4" key="1">
    <citation type="journal article" date="2017" name="Int. J. Syst. Evol. Microbiol.">
        <title>Achromobacter aloeverae sp. nov., isolated from the root of Aloe vera (L.) Burm.f.</title>
        <authorList>
            <person name="Kuncharoen N."/>
            <person name="Muramatsu Y."/>
            <person name="Shibata C."/>
            <person name="Kamakura Y."/>
            <person name="Nakagawa Y."/>
            <person name="Tanasupawat S."/>
        </authorList>
    </citation>
    <scope>NUCLEOTIDE SEQUENCE [LARGE SCALE GENOMIC DNA]</scope>
    <source>
        <strain evidence="3 4">AVA-1</strain>
    </source>
</reference>
<sequence length="322" mass="33881">MMKIIRRLILGAALALPLLASAAESYPNKPIRLIVPFAPGGSVNLMGRLLADNLSQRLGQQVIVENRAGAGGLIGAELVANAAPDGYTLLLATMGAQSIQPYLTKQLRFDPRKAFSPIGEFASLPNVLVTAPDLPVTNLAELIAYAKAHPGELSMASAGIGSVNQMVGELFMLKTGTQFTHVPYKGVGPAMVDLLGGRVQILFANVPGVASQVKEGKLKALGIAGQQRTAMLPDVPTMKEANACNCVVESWFGLMGPAGMPPELVDRLSRELRDVVATPAMKHMLAEQGAVAIQGTPAQFSALIDADAQRWSAVIKEAKLGD</sequence>
<evidence type="ECO:0000256" key="2">
    <source>
        <dbReference type="SAM" id="SignalP"/>
    </source>
</evidence>
<name>A0A4Q1HEM1_9BURK</name>
<evidence type="ECO:0000313" key="3">
    <source>
        <dbReference type="EMBL" id="RXN84723.1"/>
    </source>
</evidence>